<evidence type="ECO:0000313" key="2">
    <source>
        <dbReference type="Proteomes" id="UP000015105"/>
    </source>
</evidence>
<sequence>MATDEFLLLLDRLPKSPEALDMMCEKAVELVNIVMEEDEGGMVTSQGIHSAISLIFIITERDAGKPKVKNVEDFKEWLRELSLKRILVQMMLHVEEIIKTLSKMFPAPVTQLQNQ</sequence>
<dbReference type="Gramene" id="AET5Gv20123000.1">
    <property type="protein sequence ID" value="AET5Gv20123000.1"/>
    <property type="gene ID" value="AET5Gv20123000"/>
</dbReference>
<dbReference type="AlphaFoldDB" id="A0A453JMP7"/>
<dbReference type="Proteomes" id="UP000015105">
    <property type="component" value="Chromosome 5D"/>
</dbReference>
<accession>A0A453JMP7</accession>
<keyword evidence="2" id="KW-1185">Reference proteome</keyword>
<reference evidence="1" key="4">
    <citation type="submission" date="2019-03" db="UniProtKB">
        <authorList>
            <consortium name="EnsemblPlants"/>
        </authorList>
    </citation>
    <scope>IDENTIFICATION</scope>
</reference>
<protein>
    <submittedName>
        <fullName evidence="1">Uncharacterized protein</fullName>
    </submittedName>
</protein>
<organism evidence="1 2">
    <name type="scientific">Aegilops tauschii subsp. strangulata</name>
    <name type="common">Goatgrass</name>
    <dbReference type="NCBI Taxonomy" id="200361"/>
    <lineage>
        <taxon>Eukaryota</taxon>
        <taxon>Viridiplantae</taxon>
        <taxon>Streptophyta</taxon>
        <taxon>Embryophyta</taxon>
        <taxon>Tracheophyta</taxon>
        <taxon>Spermatophyta</taxon>
        <taxon>Magnoliopsida</taxon>
        <taxon>Liliopsida</taxon>
        <taxon>Poales</taxon>
        <taxon>Poaceae</taxon>
        <taxon>BOP clade</taxon>
        <taxon>Pooideae</taxon>
        <taxon>Triticodae</taxon>
        <taxon>Triticeae</taxon>
        <taxon>Triticinae</taxon>
        <taxon>Aegilops</taxon>
    </lineage>
</organism>
<dbReference type="EnsemblPlants" id="AET5Gv20123000.1">
    <property type="protein sequence ID" value="AET5Gv20123000.1"/>
    <property type="gene ID" value="AET5Gv20123000"/>
</dbReference>
<proteinExistence type="predicted"/>
<reference evidence="1" key="5">
    <citation type="journal article" date="2021" name="G3 (Bethesda)">
        <title>Aegilops tauschii genome assembly Aet v5.0 features greater sequence contiguity and improved annotation.</title>
        <authorList>
            <person name="Wang L."/>
            <person name="Zhu T."/>
            <person name="Rodriguez J.C."/>
            <person name="Deal K.R."/>
            <person name="Dubcovsky J."/>
            <person name="McGuire P.E."/>
            <person name="Lux T."/>
            <person name="Spannagl M."/>
            <person name="Mayer K.F.X."/>
            <person name="Baldrich P."/>
            <person name="Meyers B.C."/>
            <person name="Huo N."/>
            <person name="Gu Y.Q."/>
            <person name="Zhou H."/>
            <person name="Devos K.M."/>
            <person name="Bennetzen J.L."/>
            <person name="Unver T."/>
            <person name="Budak H."/>
            <person name="Gulick P.J."/>
            <person name="Galiba G."/>
            <person name="Kalapos B."/>
            <person name="Nelson D.R."/>
            <person name="Li P."/>
            <person name="You F.M."/>
            <person name="Luo M.C."/>
            <person name="Dvorak J."/>
        </authorList>
    </citation>
    <scope>NUCLEOTIDE SEQUENCE [LARGE SCALE GENOMIC DNA]</scope>
    <source>
        <strain evidence="1">cv. AL8/78</strain>
    </source>
</reference>
<reference evidence="2" key="2">
    <citation type="journal article" date="2017" name="Nat. Plants">
        <title>The Aegilops tauschii genome reveals multiple impacts of transposons.</title>
        <authorList>
            <person name="Zhao G."/>
            <person name="Zou C."/>
            <person name="Li K."/>
            <person name="Wang K."/>
            <person name="Li T."/>
            <person name="Gao L."/>
            <person name="Zhang X."/>
            <person name="Wang H."/>
            <person name="Yang Z."/>
            <person name="Liu X."/>
            <person name="Jiang W."/>
            <person name="Mao L."/>
            <person name="Kong X."/>
            <person name="Jiao Y."/>
            <person name="Jia J."/>
        </authorList>
    </citation>
    <scope>NUCLEOTIDE SEQUENCE [LARGE SCALE GENOMIC DNA]</scope>
    <source>
        <strain evidence="2">cv. AL8/78</strain>
    </source>
</reference>
<evidence type="ECO:0000313" key="1">
    <source>
        <dbReference type="EnsemblPlants" id="AET5Gv20123000.1"/>
    </source>
</evidence>
<reference evidence="2" key="1">
    <citation type="journal article" date="2014" name="Science">
        <title>Ancient hybridizations among the ancestral genomes of bread wheat.</title>
        <authorList>
            <consortium name="International Wheat Genome Sequencing Consortium,"/>
            <person name="Marcussen T."/>
            <person name="Sandve S.R."/>
            <person name="Heier L."/>
            <person name="Spannagl M."/>
            <person name="Pfeifer M."/>
            <person name="Jakobsen K.S."/>
            <person name="Wulff B.B."/>
            <person name="Steuernagel B."/>
            <person name="Mayer K.F."/>
            <person name="Olsen O.A."/>
        </authorList>
    </citation>
    <scope>NUCLEOTIDE SEQUENCE [LARGE SCALE GENOMIC DNA]</scope>
    <source>
        <strain evidence="2">cv. AL8/78</strain>
    </source>
</reference>
<reference evidence="1" key="3">
    <citation type="journal article" date="2017" name="Nature">
        <title>Genome sequence of the progenitor of the wheat D genome Aegilops tauschii.</title>
        <authorList>
            <person name="Luo M.C."/>
            <person name="Gu Y.Q."/>
            <person name="Puiu D."/>
            <person name="Wang H."/>
            <person name="Twardziok S.O."/>
            <person name="Deal K.R."/>
            <person name="Huo N."/>
            <person name="Zhu T."/>
            <person name="Wang L."/>
            <person name="Wang Y."/>
            <person name="McGuire P.E."/>
            <person name="Liu S."/>
            <person name="Long H."/>
            <person name="Ramasamy R.K."/>
            <person name="Rodriguez J.C."/>
            <person name="Van S.L."/>
            <person name="Yuan L."/>
            <person name="Wang Z."/>
            <person name="Xia Z."/>
            <person name="Xiao L."/>
            <person name="Anderson O.D."/>
            <person name="Ouyang S."/>
            <person name="Liang Y."/>
            <person name="Zimin A.V."/>
            <person name="Pertea G."/>
            <person name="Qi P."/>
            <person name="Bennetzen J.L."/>
            <person name="Dai X."/>
            <person name="Dawson M.W."/>
            <person name="Muller H.G."/>
            <person name="Kugler K."/>
            <person name="Rivarola-Duarte L."/>
            <person name="Spannagl M."/>
            <person name="Mayer K.F.X."/>
            <person name="Lu F.H."/>
            <person name="Bevan M.W."/>
            <person name="Leroy P."/>
            <person name="Li P."/>
            <person name="You F.M."/>
            <person name="Sun Q."/>
            <person name="Liu Z."/>
            <person name="Lyons E."/>
            <person name="Wicker T."/>
            <person name="Salzberg S.L."/>
            <person name="Devos K.M."/>
            <person name="Dvorak J."/>
        </authorList>
    </citation>
    <scope>NUCLEOTIDE SEQUENCE [LARGE SCALE GENOMIC DNA]</scope>
    <source>
        <strain evidence="1">cv. AL8/78</strain>
    </source>
</reference>
<name>A0A453JMP7_AEGTS</name>